<evidence type="ECO:0000313" key="1">
    <source>
        <dbReference type="EMBL" id="BAP61002.1"/>
    </source>
</evidence>
<dbReference type="Proteomes" id="UP000264208">
    <property type="component" value="Chromosome"/>
</dbReference>
<dbReference type="SUPFAM" id="SSF88697">
    <property type="entry name" value="PUA domain-like"/>
    <property type="match status" value="1"/>
</dbReference>
<dbReference type="GeneID" id="41279302"/>
<accession>A0A2Z5PDA0</accession>
<proteinExistence type="predicted"/>
<reference evidence="1 2" key="1">
    <citation type="submission" date="2009-06" db="EMBL/GenBank/DDBJ databases">
        <title>Molecular Evidence for Microbiologically Influenced Corrosion from genome of Methanogen.</title>
        <authorList>
            <person name="Ito N."/>
            <person name="Tsurumaru H."/>
            <person name="Shimizu A."/>
            <person name="Harada T."/>
            <person name="Hosoyama A."/>
            <person name="Horikawa H."/>
            <person name="Wakai S."/>
            <person name="Sasaki K."/>
            <person name="Nishijima K."/>
            <person name="Ataku H."/>
            <person name="Yamazaki J."/>
            <person name="Mise M."/>
            <person name="Yamazaki S."/>
            <person name="Tanikawa S."/>
            <person name="Harayama S."/>
            <person name="Fujita N."/>
        </authorList>
    </citation>
    <scope>NUCLEOTIDE SEQUENCE [LARGE SCALE GENOMIC DNA]</scope>
    <source>
        <strain evidence="2">KA1 ( NBRC 102054)</strain>
    </source>
</reference>
<dbReference type="EMBL" id="AP011526">
    <property type="protein sequence ID" value="BAP61002.1"/>
    <property type="molecule type" value="Genomic_DNA"/>
</dbReference>
<dbReference type="InterPro" id="IPR015947">
    <property type="entry name" value="PUA-like_sf"/>
</dbReference>
<dbReference type="AlphaFoldDB" id="A0A2Z5PDA0"/>
<dbReference type="CDD" id="cd18699">
    <property type="entry name" value="PIN_VapC_like"/>
    <property type="match status" value="1"/>
</dbReference>
<evidence type="ECO:0000313" key="2">
    <source>
        <dbReference type="Proteomes" id="UP000264208"/>
    </source>
</evidence>
<gene>
    <name evidence="1" type="ORF">MMKA1_08850</name>
</gene>
<protein>
    <submittedName>
        <fullName evidence="1">Uncharacterized protein</fullName>
    </submittedName>
</protein>
<sequence>MRILLDTDIFIHEKDDFESSTILNELFKLFDKKAAVLIHPLSIEGTTNDKSEIHQSFLKLISYDILENPPLYLQDLTFNSIIAQKNQNNELNSHLLYSVYKNAVNYLLTEDANLHKKAVQLNIKDRVLSIDEALEFFKEFYSIKKRHNVPQIKFLPIYKLDVNDPIYDSARKDYPEFNEWYSKSAIEGMNCWCYLKDEQIGAVLIFSDDDFDIIDTEPPLPKKRRFKIHILQFDNQSYNLDEILLKKAIDYCVDNSIDEMYLNHFVCDKYDNLINLINEYGFFNIGQNKHGENVYFKDLKPDNRQLMFCSYDEIFKKYYPLYYDGTRVKKIIVPIKPEHHEKLFTDYKKRNSMTLDEYFGDSVIKGDTIKKAYITNSRVKNLKKGDILLFYRSDDYREITSLGVLDEFKKDLTSPEEIINTVGNKTVYSEKEINEIAKKPATVMIFNMHFHLSNPVSFDTLKKKEILKGPPQTITEITNTSYEKIRDLSKINENITIH</sequence>
<name>A0A2Z5PDA0_METMI</name>
<dbReference type="RefSeq" id="WP_013999270.1">
    <property type="nucleotide sequence ID" value="NZ_AP011526.1"/>
</dbReference>
<dbReference type="KEGG" id="mmak:MMKA1_08850"/>
<dbReference type="GeneID" id="10982361"/>
<organism evidence="1 2">
    <name type="scientific">Methanococcus maripaludis KA1</name>
    <dbReference type="NCBI Taxonomy" id="637914"/>
    <lineage>
        <taxon>Archaea</taxon>
        <taxon>Methanobacteriati</taxon>
        <taxon>Methanobacteriota</taxon>
        <taxon>Methanomada group</taxon>
        <taxon>Methanococci</taxon>
        <taxon>Methanococcales</taxon>
        <taxon>Methanococcaceae</taxon>
        <taxon>Methanococcus</taxon>
    </lineage>
</organism>